<keyword evidence="2" id="KW-0805">Transcription regulation</keyword>
<comment type="caution">
    <text evidence="7">The sequence shown here is derived from an EMBL/GenBank/DDBJ whole genome shotgun (WGS) entry which is preliminary data.</text>
</comment>
<dbReference type="PROSITE" id="PS50977">
    <property type="entry name" value="HTH_TETR_2"/>
    <property type="match status" value="1"/>
</dbReference>
<dbReference type="AlphaFoldDB" id="A0A366EDG8"/>
<evidence type="ECO:0000259" key="6">
    <source>
        <dbReference type="PROSITE" id="PS50977"/>
    </source>
</evidence>
<dbReference type="PANTHER" id="PTHR43479">
    <property type="entry name" value="ACREF/ENVCD OPERON REPRESSOR-RELATED"/>
    <property type="match status" value="1"/>
</dbReference>
<dbReference type="GO" id="GO:0045892">
    <property type="term" value="P:negative regulation of DNA-templated transcription"/>
    <property type="evidence" value="ECO:0007669"/>
    <property type="project" value="UniProtKB-ARBA"/>
</dbReference>
<evidence type="ECO:0000256" key="5">
    <source>
        <dbReference type="PROSITE-ProRule" id="PRU00335"/>
    </source>
</evidence>
<dbReference type="EMBL" id="QNRI01000003">
    <property type="protein sequence ID" value="RBO99789.1"/>
    <property type="molecule type" value="Genomic_DNA"/>
</dbReference>
<name>A0A366EDG8_9BACI</name>
<dbReference type="InterPro" id="IPR009057">
    <property type="entry name" value="Homeodomain-like_sf"/>
</dbReference>
<organism evidence="7 8">
    <name type="scientific">Paraliobacillus ryukyuensis</name>
    <dbReference type="NCBI Taxonomy" id="200904"/>
    <lineage>
        <taxon>Bacteria</taxon>
        <taxon>Bacillati</taxon>
        <taxon>Bacillota</taxon>
        <taxon>Bacilli</taxon>
        <taxon>Bacillales</taxon>
        <taxon>Bacillaceae</taxon>
        <taxon>Paraliobacillus</taxon>
    </lineage>
</organism>
<evidence type="ECO:0000313" key="8">
    <source>
        <dbReference type="Proteomes" id="UP000252254"/>
    </source>
</evidence>
<feature type="DNA-binding region" description="H-T-H motif" evidence="5">
    <location>
        <begin position="25"/>
        <end position="44"/>
    </location>
</feature>
<reference evidence="7 8" key="1">
    <citation type="submission" date="2018-06" db="EMBL/GenBank/DDBJ databases">
        <title>Genomic Encyclopedia of Type Strains, Phase IV (KMG-IV): sequencing the most valuable type-strain genomes for metagenomic binning, comparative biology and taxonomic classification.</title>
        <authorList>
            <person name="Goeker M."/>
        </authorList>
    </citation>
    <scope>NUCLEOTIDE SEQUENCE [LARGE SCALE GENOMIC DNA]</scope>
    <source>
        <strain evidence="7 8">DSM 15140</strain>
    </source>
</reference>
<dbReference type="OrthoDB" id="9812993at2"/>
<dbReference type="InterPro" id="IPR023772">
    <property type="entry name" value="DNA-bd_HTH_TetR-type_CS"/>
</dbReference>
<dbReference type="Pfam" id="PF00440">
    <property type="entry name" value="TetR_N"/>
    <property type="match status" value="1"/>
</dbReference>
<dbReference type="GO" id="GO:0003677">
    <property type="term" value="F:DNA binding"/>
    <property type="evidence" value="ECO:0007669"/>
    <property type="project" value="UniProtKB-UniRule"/>
</dbReference>
<evidence type="ECO:0000256" key="2">
    <source>
        <dbReference type="ARBA" id="ARBA00023015"/>
    </source>
</evidence>
<keyword evidence="8" id="KW-1185">Reference proteome</keyword>
<evidence type="ECO:0000313" key="7">
    <source>
        <dbReference type="EMBL" id="RBO99789.1"/>
    </source>
</evidence>
<protein>
    <submittedName>
        <fullName evidence="7">TetR family transcriptional regulator</fullName>
    </submittedName>
</protein>
<dbReference type="FunFam" id="1.10.10.60:FF:000141">
    <property type="entry name" value="TetR family transcriptional regulator"/>
    <property type="match status" value="1"/>
</dbReference>
<dbReference type="Proteomes" id="UP000252254">
    <property type="component" value="Unassembled WGS sequence"/>
</dbReference>
<dbReference type="PROSITE" id="PS01081">
    <property type="entry name" value="HTH_TETR_1"/>
    <property type="match status" value="1"/>
</dbReference>
<dbReference type="PANTHER" id="PTHR43479:SF22">
    <property type="entry name" value="TRANSCRIPTIONAL REGULATOR, TETR FAMILY"/>
    <property type="match status" value="1"/>
</dbReference>
<dbReference type="Gene3D" id="1.10.357.10">
    <property type="entry name" value="Tetracycline Repressor, domain 2"/>
    <property type="match status" value="1"/>
</dbReference>
<feature type="domain" description="HTH tetR-type" evidence="6">
    <location>
        <begin position="2"/>
        <end position="62"/>
    </location>
</feature>
<dbReference type="InterPro" id="IPR050624">
    <property type="entry name" value="HTH-type_Tx_Regulator"/>
</dbReference>
<keyword evidence="3 5" id="KW-0238">DNA-binding</keyword>
<keyword evidence="4" id="KW-0804">Transcription</keyword>
<evidence type="ECO:0000256" key="1">
    <source>
        <dbReference type="ARBA" id="ARBA00022491"/>
    </source>
</evidence>
<evidence type="ECO:0000256" key="4">
    <source>
        <dbReference type="ARBA" id="ARBA00023163"/>
    </source>
</evidence>
<dbReference type="SUPFAM" id="SSF46689">
    <property type="entry name" value="Homeodomain-like"/>
    <property type="match status" value="1"/>
</dbReference>
<gene>
    <name evidence="7" type="ORF">DES48_103116</name>
</gene>
<proteinExistence type="predicted"/>
<evidence type="ECO:0000256" key="3">
    <source>
        <dbReference type="ARBA" id="ARBA00023125"/>
    </source>
</evidence>
<keyword evidence="1" id="KW-0678">Repressor</keyword>
<dbReference type="RefSeq" id="WP_113867918.1">
    <property type="nucleotide sequence ID" value="NZ_BAABQN010000004.1"/>
</dbReference>
<dbReference type="InterPro" id="IPR001647">
    <property type="entry name" value="HTH_TetR"/>
</dbReference>
<dbReference type="PRINTS" id="PR00455">
    <property type="entry name" value="HTHTETR"/>
</dbReference>
<accession>A0A366EDG8</accession>
<dbReference type="STRING" id="200904.GCA_900168775_03372"/>
<sequence length="295" mass="34497">MEDRKAKVMQVTIKLFANRGYHETSMQEIADQAGVSKGLLYKYFESKETLLVDVFMENHENMVERAKHIAIDQLLTPKEKLKKTIEVEFEGILGNKNYFNLITKSLLLERNKHLQPMLQQVRAELLDWHREMLLKVYGEPIKPIIWDMVMVFQGILKEYVSFIIEGKKTLSSSEVATFIVSSMDAVIETRKDQQPVIQEQHMSHYVFAQEKQQGTTEEKLIQQLNKLKTTIAKKVDVTDGTYQVLKETIQLFEQELLEKSPRMYLLQSLYLFLQKQLGEGNELNIIDKLLKQIRE</sequence>